<dbReference type="RefSeq" id="WP_007216830.1">
    <property type="nucleotide sequence ID" value="NZ_CABMLT010000007.1"/>
</dbReference>
<proteinExistence type="predicted"/>
<feature type="domain" description="MACPF" evidence="1">
    <location>
        <begin position="9"/>
        <end position="354"/>
    </location>
</feature>
<comment type="caution">
    <text evidence="2">The sequence shown here is derived from an EMBL/GenBank/DDBJ whole genome shotgun (WGS) entry which is preliminary data.</text>
</comment>
<name>A0A108TE82_9BACE</name>
<evidence type="ECO:0000259" key="1">
    <source>
        <dbReference type="PROSITE" id="PS51412"/>
    </source>
</evidence>
<evidence type="ECO:0000313" key="3">
    <source>
        <dbReference type="Proteomes" id="UP000448877"/>
    </source>
</evidence>
<sequence>MKKSYYLLGFLPLFYSCSEIEDLPNVESSVSNVTTRAAGDGVYDVLGYGYDITDDYMGENSTRLKILDVEAFVKANPNRFDKQFSGVIDQRCFAGADAQSFLSQIITDTNFSGSVGSLPEKKDKEGFFSGTITTGFKTSSKYFYSSKYSFARAEVFKKQRRYLLNTDIETLSKYLLSSFVEDLNKYSADKIVEMYGTHVLTNITVGGKYTAYYKSVIIEENSSTEKTEIVSAGAKYNLSNIGLDAHGSWSKTEVEERNKKNSNWECYINALGGSTSGTTITLAPEQGPSFSINLGAWTESVDDQHSRLFDVNWNATYPIYDLISDPIKKQEMKEAVFRYIDSKKIDVIELLPLYQYYSDKYINHSYTTHWRGEVDLTDRYEGVIGYICAKQLPGTTPLYEYYSEKYVNHSYCTNWRGTISGTDRYQGTLGYIYTSQVPGTTPLYGYYSKKYTNHSLSTHWRGTQEGSDAYQCTWGYVY</sequence>
<dbReference type="Pfam" id="PF01823">
    <property type="entry name" value="MACPF"/>
    <property type="match status" value="1"/>
</dbReference>
<dbReference type="AlphaFoldDB" id="A0A108TE82"/>
<dbReference type="InterPro" id="IPR020864">
    <property type="entry name" value="MACPF"/>
</dbReference>
<dbReference type="Pfam" id="PF18885">
    <property type="entry name" value="DUF5648"/>
    <property type="match status" value="1"/>
</dbReference>
<dbReference type="PROSITE" id="PS51412">
    <property type="entry name" value="MACPF_2"/>
    <property type="match status" value="1"/>
</dbReference>
<organism evidence="2 3">
    <name type="scientific">Bacteroides cellulosilyticus</name>
    <dbReference type="NCBI Taxonomy" id="246787"/>
    <lineage>
        <taxon>Bacteria</taxon>
        <taxon>Pseudomonadati</taxon>
        <taxon>Bacteroidota</taxon>
        <taxon>Bacteroidia</taxon>
        <taxon>Bacteroidales</taxon>
        <taxon>Bacteroidaceae</taxon>
        <taxon>Bacteroides</taxon>
    </lineage>
</organism>
<dbReference type="PROSITE" id="PS51257">
    <property type="entry name" value="PROKAR_LIPOPROTEIN"/>
    <property type="match status" value="1"/>
</dbReference>
<protein>
    <recommendedName>
        <fullName evidence="1">MACPF domain-containing protein</fullName>
    </recommendedName>
</protein>
<gene>
    <name evidence="2" type="ORF">F2Y81_18655</name>
</gene>
<dbReference type="InterPro" id="IPR043708">
    <property type="entry name" value="DUF5648"/>
</dbReference>
<evidence type="ECO:0000313" key="2">
    <source>
        <dbReference type="EMBL" id="KAA5415152.1"/>
    </source>
</evidence>
<dbReference type="Proteomes" id="UP000448877">
    <property type="component" value="Unassembled WGS sequence"/>
</dbReference>
<reference evidence="2 3" key="1">
    <citation type="journal article" date="2019" name="Nat. Med.">
        <title>A library of human gut bacterial isolates paired with longitudinal multiomics data enables mechanistic microbiome research.</title>
        <authorList>
            <person name="Poyet M."/>
            <person name="Groussin M."/>
            <person name="Gibbons S.M."/>
            <person name="Avila-Pacheco J."/>
            <person name="Jiang X."/>
            <person name="Kearney S.M."/>
            <person name="Perrotta A.R."/>
            <person name="Berdy B."/>
            <person name="Zhao S."/>
            <person name="Lieberman T.D."/>
            <person name="Swanson P.K."/>
            <person name="Smith M."/>
            <person name="Roesemann S."/>
            <person name="Alexander J.E."/>
            <person name="Rich S.A."/>
            <person name="Livny J."/>
            <person name="Vlamakis H."/>
            <person name="Clish C."/>
            <person name="Bullock K."/>
            <person name="Deik A."/>
            <person name="Scott J."/>
            <person name="Pierce K.A."/>
            <person name="Xavier R.J."/>
            <person name="Alm E.J."/>
        </authorList>
    </citation>
    <scope>NUCLEOTIDE SEQUENCE [LARGE SCALE GENOMIC DNA]</scope>
    <source>
        <strain evidence="2 3">BIOML-A6</strain>
    </source>
</reference>
<accession>A0A108TE82</accession>
<dbReference type="EMBL" id="VVYV01000035">
    <property type="protein sequence ID" value="KAA5415152.1"/>
    <property type="molecule type" value="Genomic_DNA"/>
</dbReference>